<dbReference type="GO" id="GO:0006281">
    <property type="term" value="P:DNA repair"/>
    <property type="evidence" value="ECO:0007669"/>
    <property type="project" value="InterPro"/>
</dbReference>
<protein>
    <recommendedName>
        <fullName evidence="1">Crossover junction endonuclease MUS81-like HHH domain-containing protein</fullName>
    </recommendedName>
</protein>
<dbReference type="AlphaFoldDB" id="X1IYH8"/>
<organism evidence="2">
    <name type="scientific">marine sediment metagenome</name>
    <dbReference type="NCBI Taxonomy" id="412755"/>
    <lineage>
        <taxon>unclassified sequences</taxon>
        <taxon>metagenomes</taxon>
        <taxon>ecological metagenomes</taxon>
    </lineage>
</organism>
<dbReference type="Gene3D" id="1.10.150.110">
    <property type="entry name" value="DNA polymerase beta, N-terminal domain-like"/>
    <property type="match status" value="1"/>
</dbReference>
<accession>X1IYH8</accession>
<comment type="caution">
    <text evidence="2">The sequence shown here is derived from an EMBL/GenBank/DDBJ whole genome shotgun (WGS) entry which is preliminary data.</text>
</comment>
<name>X1IYH8_9ZZZZ</name>
<dbReference type="PANTHER" id="PTHR11276">
    <property type="entry name" value="DNA POLYMERASE TYPE-X FAMILY MEMBER"/>
    <property type="match status" value="1"/>
</dbReference>
<dbReference type="SUPFAM" id="SSF47802">
    <property type="entry name" value="DNA polymerase beta, N-terminal domain-like"/>
    <property type="match status" value="1"/>
</dbReference>
<feature type="non-terminal residue" evidence="2">
    <location>
        <position position="108"/>
    </location>
</feature>
<feature type="domain" description="Crossover junction endonuclease MUS81-like HHH" evidence="1">
    <location>
        <begin position="2"/>
        <end position="76"/>
    </location>
</feature>
<dbReference type="Pfam" id="PF14716">
    <property type="entry name" value="HHH_8"/>
    <property type="match status" value="1"/>
</dbReference>
<gene>
    <name evidence="2" type="ORF">S03H2_60116</name>
</gene>
<dbReference type="EMBL" id="BARU01038711">
    <property type="protein sequence ID" value="GAH87486.1"/>
    <property type="molecule type" value="Genomic_DNA"/>
</dbReference>
<proteinExistence type="predicted"/>
<dbReference type="InterPro" id="IPR027421">
    <property type="entry name" value="DNA_pol_lamdba_lyase_dom_sf"/>
</dbReference>
<dbReference type="PANTHER" id="PTHR11276:SF28">
    <property type="entry name" value="DNA POLYMERASE LAMBDA"/>
    <property type="match status" value="1"/>
</dbReference>
<evidence type="ECO:0000259" key="1">
    <source>
        <dbReference type="Pfam" id="PF14716"/>
    </source>
</evidence>
<sequence>MSQKDISAIFAEMADIMEILGEDRFRVNSYRKSARVLGETTEDLSALAEAGELTKLPGVGKGTAAKIEEILRTGRLMQHQELREQVPPGLMALLDIQGLGPKTVARLW</sequence>
<dbReference type="GO" id="GO:0003677">
    <property type="term" value="F:DNA binding"/>
    <property type="evidence" value="ECO:0007669"/>
    <property type="project" value="InterPro"/>
</dbReference>
<reference evidence="2" key="1">
    <citation type="journal article" date="2014" name="Front. Microbiol.">
        <title>High frequency of phylogenetically diverse reductive dehalogenase-homologous genes in deep subseafloor sedimentary metagenomes.</title>
        <authorList>
            <person name="Kawai M."/>
            <person name="Futagami T."/>
            <person name="Toyoda A."/>
            <person name="Takaki Y."/>
            <person name="Nishi S."/>
            <person name="Hori S."/>
            <person name="Arai W."/>
            <person name="Tsubouchi T."/>
            <person name="Morono Y."/>
            <person name="Uchiyama I."/>
            <person name="Ito T."/>
            <person name="Fujiyama A."/>
            <person name="Inagaki F."/>
            <person name="Takami H."/>
        </authorList>
    </citation>
    <scope>NUCLEOTIDE SEQUENCE</scope>
    <source>
        <strain evidence="2">Expedition CK06-06</strain>
    </source>
</reference>
<dbReference type="InterPro" id="IPR022312">
    <property type="entry name" value="DNA_pol_X"/>
</dbReference>
<dbReference type="GO" id="GO:0003887">
    <property type="term" value="F:DNA-directed DNA polymerase activity"/>
    <property type="evidence" value="ECO:0007669"/>
    <property type="project" value="InterPro"/>
</dbReference>
<dbReference type="InterPro" id="IPR010996">
    <property type="entry name" value="HHH_MUS81"/>
</dbReference>
<evidence type="ECO:0000313" key="2">
    <source>
        <dbReference type="EMBL" id="GAH87486.1"/>
    </source>
</evidence>